<keyword evidence="6" id="KW-1185">Reference proteome</keyword>
<protein>
    <submittedName>
        <fullName evidence="5">Uncharacterized protein</fullName>
    </submittedName>
</protein>
<dbReference type="GO" id="GO:0004497">
    <property type="term" value="F:monooxygenase activity"/>
    <property type="evidence" value="ECO:0007669"/>
    <property type="project" value="InterPro"/>
</dbReference>
<sequence length="457" mass="50016">MAQQLLYLIFIFPLLLLVLLRRRRFASRTPNKSGDGGGPCRQRSHDDDNHLPPSPPGELPIIGHLHLVGSHPHASLRAIADMHGADGLVLLRLGEVPNLVVCSPSAAEAVLRTHDHAMASRPHSVVADILLSGSSDVALAPYGEYWRQARKLVTTHLLSACKVRSLRRGREEEVRLVLAEVGEAAAARAAVDVTELLGAFVNDVVCRAVSGRLSAFSAGHQEGRRRNRMLRELIEGNAALLGGFTLLDHFPSLAKVGALTRMLCARATRHKKRWDVLLDQIIDEHAASSRSAEEDGDLVDVVLSLQQEYCLSREQVKAILMDMYAAGTDTSSIVLEQTMVELIRNPHVMTRLQAEITSNTPKGQKMVKEEDLMNNMAYLKAVVKETLRLHPPAPLLLPRITMEHCDVNGYTIPAGTVSSSTHGLSAEIPGHGTRQMSSCRRGFFIILVAPTTHPLTT</sequence>
<feature type="region of interest" description="Disordered" evidence="4">
    <location>
        <begin position="28"/>
        <end position="55"/>
    </location>
</feature>
<gene>
    <name evidence="5" type="ORF">PVAP13_6KG004600</name>
</gene>
<accession>A0A8T0R5H3</accession>
<dbReference type="PRINTS" id="PR00463">
    <property type="entry name" value="EP450I"/>
</dbReference>
<evidence type="ECO:0000256" key="1">
    <source>
        <dbReference type="ARBA" id="ARBA00010617"/>
    </source>
</evidence>
<dbReference type="EMBL" id="CM029047">
    <property type="protein sequence ID" value="KAG2580927.1"/>
    <property type="molecule type" value="Genomic_DNA"/>
</dbReference>
<dbReference type="SUPFAM" id="SSF48264">
    <property type="entry name" value="Cytochrome P450"/>
    <property type="match status" value="1"/>
</dbReference>
<dbReference type="InterPro" id="IPR001128">
    <property type="entry name" value="Cyt_P450"/>
</dbReference>
<dbReference type="Pfam" id="PF00067">
    <property type="entry name" value="p450"/>
    <property type="match status" value="1"/>
</dbReference>
<dbReference type="GO" id="GO:0016705">
    <property type="term" value="F:oxidoreductase activity, acting on paired donors, with incorporation or reduction of molecular oxygen"/>
    <property type="evidence" value="ECO:0007669"/>
    <property type="project" value="InterPro"/>
</dbReference>
<dbReference type="Proteomes" id="UP000823388">
    <property type="component" value="Chromosome 6K"/>
</dbReference>
<evidence type="ECO:0000256" key="3">
    <source>
        <dbReference type="ARBA" id="ARBA00023004"/>
    </source>
</evidence>
<keyword evidence="3" id="KW-0408">Iron</keyword>
<proteinExistence type="inferred from homology"/>
<comment type="similarity">
    <text evidence="1">Belongs to the cytochrome P450 family.</text>
</comment>
<name>A0A8T0R5H3_PANVG</name>
<dbReference type="InterPro" id="IPR036396">
    <property type="entry name" value="Cyt_P450_sf"/>
</dbReference>
<evidence type="ECO:0000256" key="4">
    <source>
        <dbReference type="SAM" id="MobiDB-lite"/>
    </source>
</evidence>
<organism evidence="5 6">
    <name type="scientific">Panicum virgatum</name>
    <name type="common">Blackwell switchgrass</name>
    <dbReference type="NCBI Taxonomy" id="38727"/>
    <lineage>
        <taxon>Eukaryota</taxon>
        <taxon>Viridiplantae</taxon>
        <taxon>Streptophyta</taxon>
        <taxon>Embryophyta</taxon>
        <taxon>Tracheophyta</taxon>
        <taxon>Spermatophyta</taxon>
        <taxon>Magnoliopsida</taxon>
        <taxon>Liliopsida</taxon>
        <taxon>Poales</taxon>
        <taxon>Poaceae</taxon>
        <taxon>PACMAD clade</taxon>
        <taxon>Panicoideae</taxon>
        <taxon>Panicodae</taxon>
        <taxon>Paniceae</taxon>
        <taxon>Panicinae</taxon>
        <taxon>Panicum</taxon>
        <taxon>Panicum sect. Hiantes</taxon>
    </lineage>
</organism>
<dbReference type="PANTHER" id="PTHR47955:SF14">
    <property type="entry name" value="OS01G0543600 PROTEIN"/>
    <property type="match status" value="1"/>
</dbReference>
<dbReference type="GO" id="GO:0005506">
    <property type="term" value="F:iron ion binding"/>
    <property type="evidence" value="ECO:0007669"/>
    <property type="project" value="InterPro"/>
</dbReference>
<reference evidence="5" key="1">
    <citation type="submission" date="2020-05" db="EMBL/GenBank/DDBJ databases">
        <title>WGS assembly of Panicum virgatum.</title>
        <authorList>
            <person name="Lovell J.T."/>
            <person name="Jenkins J."/>
            <person name="Shu S."/>
            <person name="Juenger T.E."/>
            <person name="Schmutz J."/>
        </authorList>
    </citation>
    <scope>NUCLEOTIDE SEQUENCE</scope>
    <source>
        <strain evidence="5">AP13</strain>
    </source>
</reference>
<dbReference type="AlphaFoldDB" id="A0A8T0R5H3"/>
<evidence type="ECO:0000256" key="2">
    <source>
        <dbReference type="ARBA" id="ARBA00022723"/>
    </source>
</evidence>
<keyword evidence="2" id="KW-0479">Metal-binding</keyword>
<dbReference type="GO" id="GO:0020037">
    <property type="term" value="F:heme binding"/>
    <property type="evidence" value="ECO:0007669"/>
    <property type="project" value="InterPro"/>
</dbReference>
<evidence type="ECO:0000313" key="6">
    <source>
        <dbReference type="Proteomes" id="UP000823388"/>
    </source>
</evidence>
<evidence type="ECO:0000313" key="5">
    <source>
        <dbReference type="EMBL" id="KAG2580927.1"/>
    </source>
</evidence>
<comment type="caution">
    <text evidence="5">The sequence shown here is derived from an EMBL/GenBank/DDBJ whole genome shotgun (WGS) entry which is preliminary data.</text>
</comment>
<dbReference type="PANTHER" id="PTHR47955">
    <property type="entry name" value="CYTOCHROME P450 FAMILY 71 PROTEIN"/>
    <property type="match status" value="1"/>
</dbReference>
<dbReference type="Gene3D" id="1.10.630.10">
    <property type="entry name" value="Cytochrome P450"/>
    <property type="match status" value="1"/>
</dbReference>
<dbReference type="InterPro" id="IPR002401">
    <property type="entry name" value="Cyt_P450_E_grp-I"/>
</dbReference>